<proteinExistence type="predicted"/>
<dbReference type="EMBL" id="PKSL01000184">
    <property type="protein sequence ID" value="POW00175.1"/>
    <property type="molecule type" value="Genomic_DNA"/>
</dbReference>
<name>A0A2S4USS9_9BASI</name>
<organism evidence="1 2">
    <name type="scientific">Puccinia striiformis</name>
    <dbReference type="NCBI Taxonomy" id="27350"/>
    <lineage>
        <taxon>Eukaryota</taxon>
        <taxon>Fungi</taxon>
        <taxon>Dikarya</taxon>
        <taxon>Basidiomycota</taxon>
        <taxon>Pucciniomycotina</taxon>
        <taxon>Pucciniomycetes</taxon>
        <taxon>Pucciniales</taxon>
        <taxon>Pucciniaceae</taxon>
        <taxon>Puccinia</taxon>
    </lineage>
</organism>
<evidence type="ECO:0000313" key="2">
    <source>
        <dbReference type="Proteomes" id="UP000239156"/>
    </source>
</evidence>
<keyword evidence="2" id="KW-1185">Reference proteome</keyword>
<sequence>MRESHVWVQSCLNAQCYVFLGLGQSCHGSALLLTLEDRDLIQVLALHKDGASLNGRNVVRLLLSCHYCHVHSNEGIHCKSEFSKGLILMTAALNLKNIYC</sequence>
<accession>A0A2S4USS9</accession>
<dbReference type="VEuPathDB" id="FungiDB:PSHT_15652"/>
<dbReference type="Proteomes" id="UP000239156">
    <property type="component" value="Unassembled WGS sequence"/>
</dbReference>
<comment type="caution">
    <text evidence="1">The sequence shown here is derived from an EMBL/GenBank/DDBJ whole genome shotgun (WGS) entry which is preliminary data.</text>
</comment>
<reference evidence="1" key="1">
    <citation type="submission" date="2017-12" db="EMBL/GenBank/DDBJ databases">
        <title>Gene loss provides genomic basis for host adaptation in cereal stripe rust fungi.</title>
        <authorList>
            <person name="Xia C."/>
        </authorList>
    </citation>
    <scope>NUCLEOTIDE SEQUENCE [LARGE SCALE GENOMIC DNA]</scope>
    <source>
        <strain evidence="1">93-210</strain>
    </source>
</reference>
<gene>
    <name evidence="1" type="ORF">PSTT_13288</name>
</gene>
<dbReference type="PROSITE" id="PS51257">
    <property type="entry name" value="PROKAR_LIPOPROTEIN"/>
    <property type="match status" value="1"/>
</dbReference>
<evidence type="ECO:0000313" key="1">
    <source>
        <dbReference type="EMBL" id="POW00175.1"/>
    </source>
</evidence>
<dbReference type="VEuPathDB" id="FungiDB:PSHT_03740"/>
<protein>
    <submittedName>
        <fullName evidence="1">Uncharacterized protein</fullName>
    </submittedName>
</protein>
<dbReference type="VEuPathDB" id="FungiDB:PSTT_13288"/>